<sequence>MKAVLITYRGSSRTRIVPQANIRATLAHIKYAAQERAIVEALGTMHRSPMMDGPKIHWYGRGSSDIRCWKRCNKHAQKNWQRHTNRTQGKPRGRYRYRQQYQPSIRLLNEQDVST</sequence>
<name>A0A0F9GN69_9ZZZZ</name>
<comment type="caution">
    <text evidence="2">The sequence shown here is derived from an EMBL/GenBank/DDBJ whole genome shotgun (WGS) entry which is preliminary data.</text>
</comment>
<gene>
    <name evidence="2" type="ORF">LCGC14_1888980</name>
</gene>
<dbReference type="AlphaFoldDB" id="A0A0F9GN69"/>
<organism evidence="2">
    <name type="scientific">marine sediment metagenome</name>
    <dbReference type="NCBI Taxonomy" id="412755"/>
    <lineage>
        <taxon>unclassified sequences</taxon>
        <taxon>metagenomes</taxon>
        <taxon>ecological metagenomes</taxon>
    </lineage>
</organism>
<reference evidence="2" key="1">
    <citation type="journal article" date="2015" name="Nature">
        <title>Complex archaea that bridge the gap between prokaryotes and eukaryotes.</title>
        <authorList>
            <person name="Spang A."/>
            <person name="Saw J.H."/>
            <person name="Jorgensen S.L."/>
            <person name="Zaremba-Niedzwiedzka K."/>
            <person name="Martijn J."/>
            <person name="Lind A.E."/>
            <person name="van Eijk R."/>
            <person name="Schleper C."/>
            <person name="Guy L."/>
            <person name="Ettema T.J."/>
        </authorList>
    </citation>
    <scope>NUCLEOTIDE SEQUENCE</scope>
</reference>
<accession>A0A0F9GN69</accession>
<evidence type="ECO:0000256" key="1">
    <source>
        <dbReference type="SAM" id="MobiDB-lite"/>
    </source>
</evidence>
<evidence type="ECO:0000313" key="2">
    <source>
        <dbReference type="EMBL" id="KKL92006.1"/>
    </source>
</evidence>
<protein>
    <submittedName>
        <fullName evidence="2">Uncharacterized protein</fullName>
    </submittedName>
</protein>
<dbReference type="EMBL" id="LAZR01019583">
    <property type="protein sequence ID" value="KKL92006.1"/>
    <property type="molecule type" value="Genomic_DNA"/>
</dbReference>
<feature type="compositionally biased region" description="Basic residues" evidence="1">
    <location>
        <begin position="79"/>
        <end position="97"/>
    </location>
</feature>
<feature type="region of interest" description="Disordered" evidence="1">
    <location>
        <begin position="79"/>
        <end position="101"/>
    </location>
</feature>
<proteinExistence type="predicted"/>